<reference evidence="3" key="1">
    <citation type="journal article" date="2023" name="Plant J.">
        <title>Genome sequences and population genomics provide insights into the demographic history, inbreeding, and mutation load of two 'living fossil' tree species of Dipteronia.</title>
        <authorList>
            <person name="Feng Y."/>
            <person name="Comes H.P."/>
            <person name="Chen J."/>
            <person name="Zhu S."/>
            <person name="Lu R."/>
            <person name="Zhang X."/>
            <person name="Li P."/>
            <person name="Qiu J."/>
            <person name="Olsen K.M."/>
            <person name="Qiu Y."/>
        </authorList>
    </citation>
    <scope>NUCLEOTIDE SEQUENCE</scope>
    <source>
        <strain evidence="3">NBL</strain>
    </source>
</reference>
<dbReference type="PANTHER" id="PTHR33054">
    <property type="entry name" value="CCHC-TYPE DOMAIN-CONTAINING PROTEIN"/>
    <property type="match status" value="1"/>
</dbReference>
<feature type="domain" description="DUF7746" evidence="2">
    <location>
        <begin position="189"/>
        <end position="237"/>
    </location>
</feature>
<proteinExistence type="predicted"/>
<protein>
    <recommendedName>
        <fullName evidence="2">DUF7746 domain-containing protein</fullName>
    </recommendedName>
</protein>
<dbReference type="Pfam" id="PF24925">
    <property type="entry name" value="DUF7746"/>
    <property type="match status" value="1"/>
</dbReference>
<accession>A0AAE0A7G1</accession>
<name>A0AAE0A7G1_9ROSI</name>
<dbReference type="Pfam" id="PF22909">
    <property type="entry name" value="Caulimovir_coat_dom"/>
    <property type="match status" value="1"/>
</dbReference>
<evidence type="ECO:0000256" key="1">
    <source>
        <dbReference type="SAM" id="MobiDB-lite"/>
    </source>
</evidence>
<dbReference type="InterPro" id="IPR056648">
    <property type="entry name" value="DUF7746"/>
</dbReference>
<dbReference type="PANTHER" id="PTHR33054:SF9">
    <property type="entry name" value="CCHC-TYPE DOMAIN-CONTAINING PROTEIN"/>
    <property type="match status" value="1"/>
</dbReference>
<feature type="region of interest" description="Disordered" evidence="1">
    <location>
        <begin position="66"/>
        <end position="86"/>
    </location>
</feature>
<dbReference type="AlphaFoldDB" id="A0AAE0A7G1"/>
<evidence type="ECO:0000313" key="4">
    <source>
        <dbReference type="Proteomes" id="UP001281410"/>
    </source>
</evidence>
<dbReference type="EMBL" id="JANJYJ010000006">
    <property type="protein sequence ID" value="KAK3205355.1"/>
    <property type="molecule type" value="Genomic_DNA"/>
</dbReference>
<sequence>MDSWLFNDIPSSSAQIGAVIKQNNYTNVFLNTLGEQLDKIELNMTTSSPVLQTTSKTDNPQVFVPQSSISHPNKPTQKIDPDSSTPNILLFPDPTGIEKCFDHFLNEEELLKSLETRLKNLPKPEIHTMDETISLSEIDDIEQMVNKITSTDKVDSYNYDRYYHNTKPYYRRPTPPDLQYEETVPYTLVIFISKKQNMTHADAVTSLATGFEGQLFGWWTHTISSSTRETIINHTKEIITTTTPSTTFTPSTSATTTTTSQPDGIDVLCYTILMHFVGNPNRFQGKEFSKLQNLKCKKSSDFKWYKDIFLARVPQRPDNANSYWKEKIISSLPTLFSTKVRDKTVEQMASSDWSQINLNTWTYGEIISTINIVAIQLCTDIRLKSQLKKEKLTTKKELGS</sequence>
<evidence type="ECO:0000313" key="3">
    <source>
        <dbReference type="EMBL" id="KAK3205355.1"/>
    </source>
</evidence>
<evidence type="ECO:0000259" key="2">
    <source>
        <dbReference type="Pfam" id="PF24925"/>
    </source>
</evidence>
<keyword evidence="4" id="KW-1185">Reference proteome</keyword>
<organism evidence="3 4">
    <name type="scientific">Dipteronia sinensis</name>
    <dbReference type="NCBI Taxonomy" id="43782"/>
    <lineage>
        <taxon>Eukaryota</taxon>
        <taxon>Viridiplantae</taxon>
        <taxon>Streptophyta</taxon>
        <taxon>Embryophyta</taxon>
        <taxon>Tracheophyta</taxon>
        <taxon>Spermatophyta</taxon>
        <taxon>Magnoliopsida</taxon>
        <taxon>eudicotyledons</taxon>
        <taxon>Gunneridae</taxon>
        <taxon>Pentapetalae</taxon>
        <taxon>rosids</taxon>
        <taxon>malvids</taxon>
        <taxon>Sapindales</taxon>
        <taxon>Sapindaceae</taxon>
        <taxon>Hippocastanoideae</taxon>
        <taxon>Acereae</taxon>
        <taxon>Dipteronia</taxon>
    </lineage>
</organism>
<comment type="caution">
    <text evidence="3">The sequence shown here is derived from an EMBL/GenBank/DDBJ whole genome shotgun (WGS) entry which is preliminary data.</text>
</comment>
<dbReference type="Proteomes" id="UP001281410">
    <property type="component" value="Unassembled WGS sequence"/>
</dbReference>
<gene>
    <name evidence="3" type="ORF">Dsin_019401</name>
</gene>